<proteinExistence type="predicted"/>
<accession>A0ACC0EGA9</accession>
<sequence>MTSTGNDEQEIPPISPLLEPTYDDPLRIRAQNQIREFDYGDREDVLAEAEELNSASHSNYPPSSSSIKRSSSTHSNQKNRKRTAALNALSLGLRKHRSKCRLLVIFLILWPILCWTGIVFIFSNHRSLFPGSLKESKSTLFVVAHPDDECLFFAPTIIATIQRAKSHGALLVMSSGNHYGQGSLRRKELLGSCLQLGIREDRCDVLDISQIQDDPITWWPVDKIGKLVNEHIDKWMIDSIVTFDDYGVSGHINHRAVSASVTELAISSYKKSMSTSKTITPSKFPKLYRIKSVFVVRKYLGLFDLPLTFLGFIPSIIFGPSQQINSALESLTYDPKTEQSTSESEKQRRSISADFEKGLLINGWAGYRTARNAFWSHQSQMVWDRHLYMILSQFMYFNTIERIV</sequence>
<name>A0ACC0EGA9_9BASI</name>
<reference evidence="1 2" key="3">
    <citation type="journal article" date="2022" name="Microbiol. Spectr.">
        <title>Folding features and dynamics of 3D genome architecture in plant fungal pathogens.</title>
        <authorList>
            <person name="Xia C."/>
        </authorList>
    </citation>
    <scope>NUCLEOTIDE SEQUENCE [LARGE SCALE GENOMIC DNA]</scope>
    <source>
        <strain evidence="1 2">93-210</strain>
    </source>
</reference>
<reference evidence="2" key="1">
    <citation type="journal article" date="2018" name="BMC Genomics">
        <title>Genomic insights into host adaptation between the wheat stripe rust pathogen (Puccinia striiformis f. sp. tritici) and the barley stripe rust pathogen (Puccinia striiformis f. sp. hordei).</title>
        <authorList>
            <person name="Xia C."/>
            <person name="Wang M."/>
            <person name="Yin C."/>
            <person name="Cornejo O.E."/>
            <person name="Hulbert S.H."/>
            <person name="Chen X."/>
        </authorList>
    </citation>
    <scope>NUCLEOTIDE SEQUENCE [LARGE SCALE GENOMIC DNA]</scope>
    <source>
        <strain evidence="2">93-210</strain>
    </source>
</reference>
<evidence type="ECO:0000313" key="1">
    <source>
        <dbReference type="EMBL" id="KAI7953485.1"/>
    </source>
</evidence>
<organism evidence="1 2">
    <name type="scientific">Puccinia striiformis f. sp. tritici</name>
    <dbReference type="NCBI Taxonomy" id="168172"/>
    <lineage>
        <taxon>Eukaryota</taxon>
        <taxon>Fungi</taxon>
        <taxon>Dikarya</taxon>
        <taxon>Basidiomycota</taxon>
        <taxon>Pucciniomycotina</taxon>
        <taxon>Pucciniomycetes</taxon>
        <taxon>Pucciniales</taxon>
        <taxon>Pucciniaceae</taxon>
        <taxon>Puccinia</taxon>
    </lineage>
</organism>
<reference evidence="2" key="2">
    <citation type="journal article" date="2018" name="Mol. Plant Microbe Interact.">
        <title>Genome sequence resources for the wheat stripe rust pathogen (Puccinia striiformis f. sp. tritici) and the barley stripe rust pathogen (Puccinia striiformis f. sp. hordei).</title>
        <authorList>
            <person name="Xia C."/>
            <person name="Wang M."/>
            <person name="Yin C."/>
            <person name="Cornejo O.E."/>
            <person name="Hulbert S.H."/>
            <person name="Chen X."/>
        </authorList>
    </citation>
    <scope>NUCLEOTIDE SEQUENCE [LARGE SCALE GENOMIC DNA]</scope>
    <source>
        <strain evidence="2">93-210</strain>
    </source>
</reference>
<dbReference type="Proteomes" id="UP001060170">
    <property type="component" value="Chromosome 6"/>
</dbReference>
<dbReference type="EMBL" id="CM045870">
    <property type="protein sequence ID" value="KAI7953485.1"/>
    <property type="molecule type" value="Genomic_DNA"/>
</dbReference>
<comment type="caution">
    <text evidence="1">The sequence shown here is derived from an EMBL/GenBank/DDBJ whole genome shotgun (WGS) entry which is preliminary data.</text>
</comment>
<protein>
    <submittedName>
        <fullName evidence="1">Uncharacterized protein</fullName>
    </submittedName>
</protein>
<evidence type="ECO:0000313" key="2">
    <source>
        <dbReference type="Proteomes" id="UP001060170"/>
    </source>
</evidence>
<gene>
    <name evidence="1" type="ORF">MJO28_006032</name>
</gene>
<keyword evidence="2" id="KW-1185">Reference proteome</keyword>